<dbReference type="InterPro" id="IPR029044">
    <property type="entry name" value="Nucleotide-diphossugar_trans"/>
</dbReference>
<protein>
    <submittedName>
        <fullName evidence="3">N-acylneuraminate cytidylyltransferase</fullName>
    </submittedName>
</protein>
<evidence type="ECO:0000313" key="3">
    <source>
        <dbReference type="RefSeq" id="XP_037880422.1"/>
    </source>
</evidence>
<dbReference type="PANTHER" id="PTHR21485">
    <property type="entry name" value="HAD SUPERFAMILY MEMBERS CMAS AND KDSC"/>
    <property type="match status" value="1"/>
</dbReference>
<proteinExistence type="predicted"/>
<evidence type="ECO:0000313" key="2">
    <source>
        <dbReference type="Proteomes" id="UP000092443"/>
    </source>
</evidence>
<feature type="signal peptide" evidence="1">
    <location>
        <begin position="1"/>
        <end position="21"/>
    </location>
</feature>
<keyword evidence="1" id="KW-0732">Signal</keyword>
<dbReference type="GeneID" id="119631916"/>
<sequence>MNILSALNLFVFFSSLGLVQDLAKCCQLNETHAIILARGGSKGIKYKNLIELNGVSLLARTIKTIQASGLFQNIWVSTDNNRIEQEALKYGALVYRRSGEHAQDNSSSLHAVKEFLNSHTHIDRFALFQCTSVFLKAHYIREAVDKFKQNPCVFAVTSSYKLRWKRTADKKLMALNFDVTKRPRRQDWNGELIETGMFYFSNKSLVQQDRFQNEWCEVVNINSEDALEIDTFNDIELAECLLQTN</sequence>
<gene>
    <name evidence="3" type="primary">LOC119631916</name>
</gene>
<dbReference type="SUPFAM" id="SSF53448">
    <property type="entry name" value="Nucleotide-diphospho-sugar transferases"/>
    <property type="match status" value="1"/>
</dbReference>
<dbReference type="AlphaFoldDB" id="A0A8U0W5G4"/>
<dbReference type="RefSeq" id="XP_037880422.1">
    <property type="nucleotide sequence ID" value="XM_038024494.1"/>
</dbReference>
<dbReference type="PANTHER" id="PTHR21485:SF3">
    <property type="entry name" value="N-ACYLNEURAMINATE CYTIDYLYLTRANSFERASE"/>
    <property type="match status" value="1"/>
</dbReference>
<dbReference type="KEGG" id="gfs:119631916"/>
<keyword evidence="2" id="KW-1185">Reference proteome</keyword>
<name>A0A8U0W5G4_9MUSC</name>
<dbReference type="InterPro" id="IPR050793">
    <property type="entry name" value="CMP-NeuNAc_synthase"/>
</dbReference>
<feature type="chain" id="PRO_5035726389" evidence="1">
    <location>
        <begin position="22"/>
        <end position="245"/>
    </location>
</feature>
<reference evidence="3" key="1">
    <citation type="submission" date="2025-08" db="UniProtKB">
        <authorList>
            <consortium name="RefSeq"/>
        </authorList>
    </citation>
    <scope>IDENTIFICATION</scope>
    <source>
        <tissue evidence="3">Whole body pupa</tissue>
    </source>
</reference>
<keyword evidence="3" id="KW-0808">Transferase</keyword>
<evidence type="ECO:0000256" key="1">
    <source>
        <dbReference type="SAM" id="SignalP"/>
    </source>
</evidence>
<dbReference type="Pfam" id="PF02348">
    <property type="entry name" value="CTP_transf_3"/>
    <property type="match status" value="1"/>
</dbReference>
<dbReference type="GO" id="GO:0008781">
    <property type="term" value="F:N-acylneuraminate cytidylyltransferase activity"/>
    <property type="evidence" value="ECO:0007669"/>
    <property type="project" value="TreeGrafter"/>
</dbReference>
<dbReference type="InterPro" id="IPR003329">
    <property type="entry name" value="Cytidylyl_trans"/>
</dbReference>
<accession>A0A8U0W5G4</accession>
<dbReference type="Gene3D" id="3.90.550.10">
    <property type="entry name" value="Spore Coat Polysaccharide Biosynthesis Protein SpsA, Chain A"/>
    <property type="match status" value="1"/>
</dbReference>
<dbReference type="CDD" id="cd02513">
    <property type="entry name" value="CMP-NeuAc_Synthase"/>
    <property type="match status" value="1"/>
</dbReference>
<dbReference type="Proteomes" id="UP000092443">
    <property type="component" value="Unplaced"/>
</dbReference>
<keyword evidence="3" id="KW-0548">Nucleotidyltransferase</keyword>
<organism evidence="2 3">
    <name type="scientific">Glossina fuscipes</name>
    <dbReference type="NCBI Taxonomy" id="7396"/>
    <lineage>
        <taxon>Eukaryota</taxon>
        <taxon>Metazoa</taxon>
        <taxon>Ecdysozoa</taxon>
        <taxon>Arthropoda</taxon>
        <taxon>Hexapoda</taxon>
        <taxon>Insecta</taxon>
        <taxon>Pterygota</taxon>
        <taxon>Neoptera</taxon>
        <taxon>Endopterygota</taxon>
        <taxon>Diptera</taxon>
        <taxon>Brachycera</taxon>
        <taxon>Muscomorpha</taxon>
        <taxon>Hippoboscoidea</taxon>
        <taxon>Glossinidae</taxon>
        <taxon>Glossina</taxon>
    </lineage>
</organism>